<dbReference type="Pfam" id="PF00326">
    <property type="entry name" value="Peptidase_S9"/>
    <property type="match status" value="1"/>
</dbReference>
<dbReference type="InterPro" id="IPR011659">
    <property type="entry name" value="WD40"/>
</dbReference>
<dbReference type="GO" id="GO:0004252">
    <property type="term" value="F:serine-type endopeptidase activity"/>
    <property type="evidence" value="ECO:0007669"/>
    <property type="project" value="TreeGrafter"/>
</dbReference>
<keyword evidence="1" id="KW-0378">Hydrolase</keyword>
<proteinExistence type="predicted"/>
<keyword evidence="5" id="KW-1185">Reference proteome</keyword>
<dbReference type="SUPFAM" id="SSF82171">
    <property type="entry name" value="DPP6 N-terminal domain-like"/>
    <property type="match status" value="1"/>
</dbReference>
<dbReference type="OrthoDB" id="9812921at2"/>
<dbReference type="Gene3D" id="3.40.50.1820">
    <property type="entry name" value="alpha/beta hydrolase"/>
    <property type="match status" value="1"/>
</dbReference>
<dbReference type="InterPro" id="IPR029058">
    <property type="entry name" value="AB_hydrolase_fold"/>
</dbReference>
<sequence length="862" mass="97981">MKYCNIIRNILRKGLLKSVLLLVTCSLSGQVLPQRKILTREAYARWSKPSLTALSSDGKWMAYTLFYETGEDTLFVQSVRDGKKFSLPGAVTGEFSDNSTFTALNRNRILTKINLKSEAKYTYENIIQHGFTAEGNLIIIQSISPGEKELLVIDSNNTVRYQKKVTGMLTAPSGEYIAVTAKEQHKNTLAIIRLDNYSIVLNEENVSDELLPMSWDDQSETFVYMKKDEGSSNHTLCCYSIKSDKRHTLKPESYFGFPQGYQLAYGPVSITDDKAIAFKVQRPELKEKKASQPSVQVWKTSDKWVYPKENSDTYRKSPERVCIWYPNSDKVLQLTDSILPEYFCSGDGHFAILFNAKTYEPQTRLQPPADYFIMNLASGKKELLLKKHSGSSLKLMAMPKTSYFLYFSDGDWWSYDPVNSKHYNITKGRLQTAANNDMQEEAFPYDSPYKVINDDKIVLTTSDGIWLADLHGKSLERLTPPSNNVHYTIIKSATVTGKKGNADGITTGEISNDLSFYVAISTSTGNESGFGEIHKGKYRKLTSGSFHYHDFLVSQNGKTIAFQREDYNYPPEIMLKRQEKKPVPLIQTNRQHHEYLWGHSERIEYTVGNQRLSGALYYPAGYNPDRKYPMVVHIYEKQSHRFRQYVNPSLLDACGFNITMLTTSGYLVLLPDISYTLGTPGPSALECVMAAIDKAITTAKVDTSSIGLIGHSFGGYETNYIITHSNRFAAAVSGSAINDFIRGYLTIGNYKVPDYWRYEHHQMRMDQGLFQNITGYIANSPVFSAQALTTPLLSWSGDNDYQVHWQQSVEFYLALRRLGKPHTLLLYPGEGHALFKHENRKDLTLRILEWFDRYLKNSATPR</sequence>
<evidence type="ECO:0000313" key="5">
    <source>
        <dbReference type="Proteomes" id="UP000433945"/>
    </source>
</evidence>
<dbReference type="GO" id="GO:0006508">
    <property type="term" value="P:proteolysis"/>
    <property type="evidence" value="ECO:0007669"/>
    <property type="project" value="InterPro"/>
</dbReference>
<evidence type="ECO:0000259" key="3">
    <source>
        <dbReference type="Pfam" id="PF00326"/>
    </source>
</evidence>
<dbReference type="SUPFAM" id="SSF53474">
    <property type="entry name" value="alpha/beta-Hydrolases"/>
    <property type="match status" value="1"/>
</dbReference>
<name>A0A6N8HG04_9FLAO</name>
<feature type="domain" description="Peptidase S9 prolyl oligopeptidase catalytic" evidence="3">
    <location>
        <begin position="688"/>
        <end position="857"/>
    </location>
</feature>
<evidence type="ECO:0000256" key="1">
    <source>
        <dbReference type="ARBA" id="ARBA00022801"/>
    </source>
</evidence>
<comment type="caution">
    <text evidence="4">The sequence shown here is derived from an EMBL/GenBank/DDBJ whole genome shotgun (WGS) entry which is preliminary data.</text>
</comment>
<gene>
    <name evidence="4" type="ORF">GN157_12910</name>
</gene>
<dbReference type="AlphaFoldDB" id="A0A6N8HG04"/>
<reference evidence="4 5" key="1">
    <citation type="submission" date="2019-12" db="EMBL/GenBank/DDBJ databases">
        <authorList>
            <person name="Sun J.-Q."/>
        </authorList>
    </citation>
    <scope>NUCLEOTIDE SEQUENCE [LARGE SCALE GENOMIC DNA]</scope>
    <source>
        <strain evidence="4 5">JCM 17928</strain>
    </source>
</reference>
<dbReference type="PANTHER" id="PTHR42776">
    <property type="entry name" value="SERINE PEPTIDASE S9 FAMILY MEMBER"/>
    <property type="match status" value="1"/>
</dbReference>
<evidence type="ECO:0000256" key="2">
    <source>
        <dbReference type="ARBA" id="ARBA00022825"/>
    </source>
</evidence>
<keyword evidence="2" id="KW-0720">Serine protease</keyword>
<dbReference type="Pfam" id="PF07676">
    <property type="entry name" value="PD40"/>
    <property type="match status" value="1"/>
</dbReference>
<keyword evidence="2" id="KW-0645">Protease</keyword>
<dbReference type="InterPro" id="IPR001375">
    <property type="entry name" value="Peptidase_S9_cat"/>
</dbReference>
<organism evidence="4 5">
    <name type="scientific">Flavobacterium rakeshii</name>
    <dbReference type="NCBI Taxonomy" id="1038845"/>
    <lineage>
        <taxon>Bacteria</taxon>
        <taxon>Pseudomonadati</taxon>
        <taxon>Bacteroidota</taxon>
        <taxon>Flavobacteriia</taxon>
        <taxon>Flavobacteriales</taxon>
        <taxon>Flavobacteriaceae</taxon>
        <taxon>Flavobacterium</taxon>
    </lineage>
</organism>
<dbReference type="Proteomes" id="UP000433945">
    <property type="component" value="Unassembled WGS sequence"/>
</dbReference>
<dbReference type="PANTHER" id="PTHR42776:SF27">
    <property type="entry name" value="DIPEPTIDYL PEPTIDASE FAMILY MEMBER 6"/>
    <property type="match status" value="1"/>
</dbReference>
<evidence type="ECO:0000313" key="4">
    <source>
        <dbReference type="EMBL" id="MUV04610.1"/>
    </source>
</evidence>
<accession>A0A6N8HG04</accession>
<protein>
    <submittedName>
        <fullName evidence="4">Prolyl oligopeptidase family serine peptidase</fullName>
    </submittedName>
</protein>
<dbReference type="RefSeq" id="WP_157483894.1">
    <property type="nucleotide sequence ID" value="NZ_WOWP01000053.1"/>
</dbReference>
<dbReference type="EMBL" id="WOWP01000053">
    <property type="protein sequence ID" value="MUV04610.1"/>
    <property type="molecule type" value="Genomic_DNA"/>
</dbReference>